<proteinExistence type="predicted"/>
<reference evidence="1" key="1">
    <citation type="journal article" date="2013" name="J. Plant Res.">
        <title>Effect of fungi and light on seed germination of three Opuntia species from semiarid lands of central Mexico.</title>
        <authorList>
            <person name="Delgado-Sanchez P."/>
            <person name="Jimenez-Bremont J.F."/>
            <person name="Guerrero-Gonzalez Mde L."/>
            <person name="Flores J."/>
        </authorList>
    </citation>
    <scope>NUCLEOTIDE SEQUENCE</scope>
    <source>
        <tissue evidence="1">Cladode</tissue>
    </source>
</reference>
<organism evidence="1">
    <name type="scientific">Opuntia streptacantha</name>
    <name type="common">Prickly pear cactus</name>
    <name type="synonym">Opuntia cardona</name>
    <dbReference type="NCBI Taxonomy" id="393608"/>
    <lineage>
        <taxon>Eukaryota</taxon>
        <taxon>Viridiplantae</taxon>
        <taxon>Streptophyta</taxon>
        <taxon>Embryophyta</taxon>
        <taxon>Tracheophyta</taxon>
        <taxon>Spermatophyta</taxon>
        <taxon>Magnoliopsida</taxon>
        <taxon>eudicotyledons</taxon>
        <taxon>Gunneridae</taxon>
        <taxon>Pentapetalae</taxon>
        <taxon>Caryophyllales</taxon>
        <taxon>Cactineae</taxon>
        <taxon>Cactaceae</taxon>
        <taxon>Opuntioideae</taxon>
        <taxon>Opuntia</taxon>
    </lineage>
</organism>
<dbReference type="EMBL" id="GISG01076988">
    <property type="protein sequence ID" value="MBA4631242.1"/>
    <property type="molecule type" value="Transcribed_RNA"/>
</dbReference>
<evidence type="ECO:0000313" key="1">
    <source>
        <dbReference type="EMBL" id="MBA4631242.1"/>
    </source>
</evidence>
<protein>
    <submittedName>
        <fullName evidence="1">Uncharacterized protein</fullName>
    </submittedName>
</protein>
<sequence length="155" mass="17092">MNCENLYIEVSSCAFYNKRPPGLLYYVLKPLKLTIPLKHLLEERGNFYYYKKYEQVKCLLSYFLLLAIGPLPLNKRSMDSPIVDGFHALKNLQVGASSGSLLFLFLLKGPSAGAILLTDFDNLGSKCDASNECSLGSNDKGLLFDVSKGTPTAPS</sequence>
<reference evidence="1" key="2">
    <citation type="submission" date="2020-07" db="EMBL/GenBank/DDBJ databases">
        <authorList>
            <person name="Vera ALvarez R."/>
            <person name="Arias-Moreno D.M."/>
            <person name="Jimenez-Jacinto V."/>
            <person name="Jimenez-Bremont J.F."/>
            <person name="Swaminathan K."/>
            <person name="Moose S.P."/>
            <person name="Guerrero-Gonzalez M.L."/>
            <person name="Marino-Ramirez L."/>
            <person name="Landsman D."/>
            <person name="Rodriguez-Kessler M."/>
            <person name="Delgado-Sanchez P."/>
        </authorList>
    </citation>
    <scope>NUCLEOTIDE SEQUENCE</scope>
    <source>
        <tissue evidence="1">Cladode</tissue>
    </source>
</reference>
<name>A0A7C9D1X4_OPUST</name>
<accession>A0A7C9D1X4</accession>
<dbReference type="AlphaFoldDB" id="A0A7C9D1X4"/>
<dbReference type="EMBL" id="GISG01076989">
    <property type="protein sequence ID" value="MBA4631243.1"/>
    <property type="molecule type" value="Transcribed_RNA"/>
</dbReference>